<reference evidence="1" key="1">
    <citation type="submission" date="2020-06" db="EMBL/GenBank/DDBJ databases">
        <authorList>
            <consortium name="Wellcome Sanger Institute Data Sharing"/>
        </authorList>
    </citation>
    <scope>NUCLEOTIDE SEQUENCE [LARGE SCALE GENOMIC DNA]</scope>
</reference>
<dbReference type="AlphaFoldDB" id="A0A8C5FZR6"/>
<proteinExistence type="predicted"/>
<keyword evidence="2" id="KW-1185">Reference proteome</keyword>
<name>A0A8C5FZR6_GOUWI</name>
<evidence type="ECO:0000313" key="2">
    <source>
        <dbReference type="Proteomes" id="UP000694680"/>
    </source>
</evidence>
<dbReference type="Ensembl" id="ENSGWIT00000003919.1">
    <property type="protein sequence ID" value="ENSGWIP00000003631.1"/>
    <property type="gene ID" value="ENSGWIG00000001972.1"/>
</dbReference>
<reference evidence="1" key="3">
    <citation type="submission" date="2025-09" db="UniProtKB">
        <authorList>
            <consortium name="Ensembl"/>
        </authorList>
    </citation>
    <scope>IDENTIFICATION</scope>
</reference>
<reference evidence="1" key="2">
    <citation type="submission" date="2025-08" db="UniProtKB">
        <authorList>
            <consortium name="Ensembl"/>
        </authorList>
    </citation>
    <scope>IDENTIFICATION</scope>
</reference>
<organism evidence="1 2">
    <name type="scientific">Gouania willdenowi</name>
    <name type="common">Blunt-snouted clingfish</name>
    <name type="synonym">Lepadogaster willdenowi</name>
    <dbReference type="NCBI Taxonomy" id="441366"/>
    <lineage>
        <taxon>Eukaryota</taxon>
        <taxon>Metazoa</taxon>
        <taxon>Chordata</taxon>
        <taxon>Craniata</taxon>
        <taxon>Vertebrata</taxon>
        <taxon>Euteleostomi</taxon>
        <taxon>Actinopterygii</taxon>
        <taxon>Neopterygii</taxon>
        <taxon>Teleostei</taxon>
        <taxon>Neoteleostei</taxon>
        <taxon>Acanthomorphata</taxon>
        <taxon>Ovalentaria</taxon>
        <taxon>Blenniimorphae</taxon>
        <taxon>Blenniiformes</taxon>
        <taxon>Gobiesocoidei</taxon>
        <taxon>Gobiesocidae</taxon>
        <taxon>Gobiesocinae</taxon>
        <taxon>Gouania</taxon>
    </lineage>
</organism>
<dbReference type="OrthoDB" id="266020at2759"/>
<dbReference type="InterPro" id="IPR053234">
    <property type="entry name" value="RPM1_Interactor"/>
</dbReference>
<evidence type="ECO:0000313" key="1">
    <source>
        <dbReference type="Ensembl" id="ENSGWIP00000003631.1"/>
    </source>
</evidence>
<dbReference type="Proteomes" id="UP000694680">
    <property type="component" value="Chromosome 1"/>
</dbReference>
<dbReference type="PANTHER" id="PTHR33443">
    <property type="entry name" value="ZGC:112980"/>
    <property type="match status" value="1"/>
</dbReference>
<sequence>MCTKVTSVEVIILSDDEEDDIDLSCQIIEGEDISKKEADLSQSALEQDLVVTFSRRAEVLPHARYDCPIHPFEATESERGAPAGSNMLFCDQCFCYICDKVASSCVTWCHRGECHCNSHKKSKFWNNLRDIRLLGRLKKFNLNLSDLDSHLRLAESMLQSFRQEVCKLFASFLMGKCLQVNGVNQQLIIHDYTNVFQFVSSFLNKADEQESRAAAIMNLGAAEDFILHFSVAGPTLCERTANPIDAKLLLLQRVVNSVQRLMVTADFSSEFINKLQDFYSQMSCPVELKNLNLCVRPWDDVLLVSVLKGQNVTGVRNYKKKRDVLLEQISVVLLRTEVLQRQQRFKELCRYLRVVKTDHSKRFQQLQDLIPFFLCSMGDLSEAMRSLFYQPTPPASRLTPHLFLTYLHIFETATVPKLIVTDPAQLCSPDALTFEPLKGAAPLKRAELVKFTLMAQMNSVSVYNDSNVWTRILTIVNRPSNSLPALPVPTPDFLYKARDVVRTILSNGLNYNTRIPRDFQEMDIRLWKLVTESQPFLGVSGEEHWTSFFAKDELYTKSLYVHQLLTTGRASSHCSNIDSTCSFPATDGQRLIFVCFSLSATHYHRTLIIEAENCQ</sequence>
<accession>A0A8C5FZR6</accession>
<dbReference type="PANTHER" id="PTHR33443:SF30">
    <property type="entry name" value="SARCOSINE DEHYDROGENASE-2C PROTEIN"/>
    <property type="match status" value="1"/>
</dbReference>
<gene>
    <name evidence="1" type="primary">zgc:112980</name>
</gene>
<protein>
    <submittedName>
        <fullName evidence="1">Uncharacterized LOC114463077</fullName>
    </submittedName>
</protein>